<dbReference type="PANTHER" id="PTHR31391:SF121">
    <property type="entry name" value="B3 DOMAIN-CONTAINING PROTEIN OS08G0325100-RELATED"/>
    <property type="match status" value="1"/>
</dbReference>
<feature type="region of interest" description="Disordered" evidence="6">
    <location>
        <begin position="1"/>
        <end position="45"/>
    </location>
</feature>
<sequence>MGFWAVGGCGRERETSRAAAESSRGRGDGRRRRPRSRRRRDEQDYRNLDDSQKHFLLTMMGDFQHEMIIPKEFVQRLKGDIPGEIQLETRNRNSHTVRVDKTQEKVIFTEGWAQFVKTFDLQMGDSMMFRFNGNSQFDVIIVDQIGREKACSAVVDDSQNPNVQERRVDATETLNSSRAHSQPMPMQSTTETVNHSHARPCPMHTAVDCMPLSHAHPQPMPMQFPTETVNHCHAPTGPMEMPLENVALSHAHARPLQMQSQPTDRLTQVQRGNSSKGNMTTMSSSSMSSGYSLSSKDQDCRVGVIPDPIIGQKTILSRVQVNVVKRKIQNIGSQIPIFVSVIGKNNASGRISSLSIANRYVDNYLQDEKTICLSRLGDKWNIRLSDSSGNRRMVGGCRKFAEDNDVGVGDICLFELLKNHKCTMKVHIIRAKDIC</sequence>
<proteinExistence type="predicted"/>
<dbReference type="GO" id="GO:0005634">
    <property type="term" value="C:nucleus"/>
    <property type="evidence" value="ECO:0007669"/>
    <property type="project" value="UniProtKB-SubCell"/>
</dbReference>
<evidence type="ECO:0000313" key="8">
    <source>
        <dbReference type="EnsemblPlants" id="OBART08G10540.2"/>
    </source>
</evidence>
<dbReference type="Gene3D" id="2.40.330.10">
    <property type="entry name" value="DNA-binding pseudobarrel domain"/>
    <property type="match status" value="2"/>
</dbReference>
<evidence type="ECO:0000313" key="9">
    <source>
        <dbReference type="Proteomes" id="UP000026960"/>
    </source>
</evidence>
<evidence type="ECO:0000256" key="2">
    <source>
        <dbReference type="ARBA" id="ARBA00023015"/>
    </source>
</evidence>
<dbReference type="Proteomes" id="UP000026960">
    <property type="component" value="Chromosome 8"/>
</dbReference>
<dbReference type="eggNOG" id="ENOG502RRP7">
    <property type="taxonomic scope" value="Eukaryota"/>
</dbReference>
<reference evidence="8" key="1">
    <citation type="journal article" date="2009" name="Rice">
        <title>De Novo Next Generation Sequencing of Plant Genomes.</title>
        <authorList>
            <person name="Rounsley S."/>
            <person name="Marri P.R."/>
            <person name="Yu Y."/>
            <person name="He R."/>
            <person name="Sisneros N."/>
            <person name="Goicoechea J.L."/>
            <person name="Lee S.J."/>
            <person name="Angelova A."/>
            <person name="Kudrna D."/>
            <person name="Luo M."/>
            <person name="Affourtit J."/>
            <person name="Desany B."/>
            <person name="Knight J."/>
            <person name="Niazi F."/>
            <person name="Egholm M."/>
            <person name="Wing R.A."/>
        </authorList>
    </citation>
    <scope>NUCLEOTIDE SEQUENCE [LARGE SCALE GENOMIC DNA]</scope>
    <source>
        <strain evidence="8">cv. IRGC 105608</strain>
    </source>
</reference>
<evidence type="ECO:0000256" key="3">
    <source>
        <dbReference type="ARBA" id="ARBA00023125"/>
    </source>
</evidence>
<feature type="compositionally biased region" description="Polar residues" evidence="6">
    <location>
        <begin position="257"/>
        <end position="272"/>
    </location>
</feature>
<dbReference type="PROSITE" id="PS50863">
    <property type="entry name" value="B3"/>
    <property type="match status" value="2"/>
</dbReference>
<dbReference type="AlphaFoldDB" id="A0A0D3GYY4"/>
<evidence type="ECO:0000256" key="4">
    <source>
        <dbReference type="ARBA" id="ARBA00023163"/>
    </source>
</evidence>
<dbReference type="PANTHER" id="PTHR31391">
    <property type="entry name" value="B3 DOMAIN-CONTAINING PROTEIN OS11G0197600-RELATED"/>
    <property type="match status" value="1"/>
</dbReference>
<keyword evidence="2" id="KW-0805">Transcription regulation</keyword>
<reference evidence="8" key="2">
    <citation type="submission" date="2015-03" db="UniProtKB">
        <authorList>
            <consortium name="EnsemblPlants"/>
        </authorList>
    </citation>
    <scope>IDENTIFICATION</scope>
</reference>
<feature type="region of interest" description="Disordered" evidence="6">
    <location>
        <begin position="156"/>
        <end position="188"/>
    </location>
</feature>
<accession>A0A0D3GYY4</accession>
<dbReference type="Pfam" id="PF02362">
    <property type="entry name" value="B3"/>
    <property type="match status" value="2"/>
</dbReference>
<feature type="region of interest" description="Disordered" evidence="6">
    <location>
        <begin position="256"/>
        <end position="294"/>
    </location>
</feature>
<dbReference type="STRING" id="65489.A0A0D3GYY4"/>
<dbReference type="EnsemblPlants" id="OBART08G10540.2">
    <property type="protein sequence ID" value="OBART08G10540.2"/>
    <property type="gene ID" value="OBART08G10540"/>
</dbReference>
<feature type="domain" description="TF-B3" evidence="7">
    <location>
        <begin position="52"/>
        <end position="145"/>
    </location>
</feature>
<feature type="compositionally biased region" description="Polar residues" evidence="6">
    <location>
        <begin position="172"/>
        <end position="188"/>
    </location>
</feature>
<evidence type="ECO:0000256" key="5">
    <source>
        <dbReference type="ARBA" id="ARBA00023242"/>
    </source>
</evidence>
<dbReference type="SMART" id="SM01019">
    <property type="entry name" value="B3"/>
    <property type="match status" value="2"/>
</dbReference>
<feature type="domain" description="TF-B3" evidence="7">
    <location>
        <begin position="339"/>
        <end position="432"/>
    </location>
</feature>
<keyword evidence="5" id="KW-0539">Nucleus</keyword>
<dbReference type="CDD" id="cd10017">
    <property type="entry name" value="B3_DNA"/>
    <property type="match status" value="2"/>
</dbReference>
<dbReference type="InterPro" id="IPR044837">
    <property type="entry name" value="REM16-like"/>
</dbReference>
<evidence type="ECO:0000256" key="6">
    <source>
        <dbReference type="SAM" id="MobiDB-lite"/>
    </source>
</evidence>
<evidence type="ECO:0000259" key="7">
    <source>
        <dbReference type="PROSITE" id="PS50863"/>
    </source>
</evidence>
<dbReference type="Gramene" id="OBART08G10540.2">
    <property type="protein sequence ID" value="OBART08G10540.2"/>
    <property type="gene ID" value="OBART08G10540"/>
</dbReference>
<dbReference type="GO" id="GO:0003677">
    <property type="term" value="F:DNA binding"/>
    <property type="evidence" value="ECO:0007669"/>
    <property type="project" value="UniProtKB-KW"/>
</dbReference>
<name>A0A0D3GYY4_9ORYZ</name>
<dbReference type="SUPFAM" id="SSF101936">
    <property type="entry name" value="DNA-binding pseudobarrel domain"/>
    <property type="match status" value="2"/>
</dbReference>
<organism evidence="8">
    <name type="scientific">Oryza barthii</name>
    <dbReference type="NCBI Taxonomy" id="65489"/>
    <lineage>
        <taxon>Eukaryota</taxon>
        <taxon>Viridiplantae</taxon>
        <taxon>Streptophyta</taxon>
        <taxon>Embryophyta</taxon>
        <taxon>Tracheophyta</taxon>
        <taxon>Spermatophyta</taxon>
        <taxon>Magnoliopsida</taxon>
        <taxon>Liliopsida</taxon>
        <taxon>Poales</taxon>
        <taxon>Poaceae</taxon>
        <taxon>BOP clade</taxon>
        <taxon>Oryzoideae</taxon>
        <taxon>Oryzeae</taxon>
        <taxon>Oryzinae</taxon>
        <taxon>Oryza</taxon>
    </lineage>
</organism>
<evidence type="ECO:0000256" key="1">
    <source>
        <dbReference type="ARBA" id="ARBA00004123"/>
    </source>
</evidence>
<keyword evidence="3" id="KW-0238">DNA-binding</keyword>
<dbReference type="InterPro" id="IPR015300">
    <property type="entry name" value="DNA-bd_pseudobarrel_sf"/>
</dbReference>
<dbReference type="PaxDb" id="65489-OBART08G10540.2"/>
<keyword evidence="4" id="KW-0804">Transcription</keyword>
<comment type="subcellular location">
    <subcellularLocation>
        <location evidence="1">Nucleus</location>
    </subcellularLocation>
</comment>
<keyword evidence="9" id="KW-1185">Reference proteome</keyword>
<dbReference type="InterPro" id="IPR003340">
    <property type="entry name" value="B3_DNA-bd"/>
</dbReference>
<protein>
    <recommendedName>
        <fullName evidence="7">TF-B3 domain-containing protein</fullName>
    </recommendedName>
</protein>
<feature type="compositionally biased region" description="Low complexity" evidence="6">
    <location>
        <begin position="273"/>
        <end position="294"/>
    </location>
</feature>
<feature type="compositionally biased region" description="Basic residues" evidence="6">
    <location>
        <begin position="29"/>
        <end position="38"/>
    </location>
</feature>